<dbReference type="InterPro" id="IPR004710">
    <property type="entry name" value="Bilac:Na_transpt"/>
</dbReference>
<evidence type="ECO:0000256" key="1">
    <source>
        <dbReference type="ARBA" id="ARBA00004141"/>
    </source>
</evidence>
<keyword evidence="4" id="KW-0813">Transport</keyword>
<feature type="transmembrane region" description="Helical" evidence="7">
    <location>
        <begin position="23"/>
        <end position="44"/>
    </location>
</feature>
<evidence type="ECO:0000313" key="9">
    <source>
        <dbReference type="Proteomes" id="UP000663824"/>
    </source>
</evidence>
<sequence>MPLWLYTFGQHAYLNELKICIPYFNLAQSLLTINLPIGIGMLLHYCFPKLQPIVRYILKTIMVFLLIYFLMFGLVANYYLHEYVDATIIFTAILLPWLGFSLGDLFAWICRQDWK</sequence>
<evidence type="ECO:0000256" key="3">
    <source>
        <dbReference type="ARBA" id="ARBA00022692"/>
    </source>
</evidence>
<keyword evidence="6 7" id="KW-0472">Membrane</keyword>
<dbReference type="PANTHER" id="PTHR10361:SF28">
    <property type="entry name" value="P3 PROTEIN-RELATED"/>
    <property type="match status" value="1"/>
</dbReference>
<dbReference type="EMBL" id="CAJNRE010011439">
    <property type="protein sequence ID" value="CAF2101360.1"/>
    <property type="molecule type" value="Genomic_DNA"/>
</dbReference>
<dbReference type="InterPro" id="IPR002657">
    <property type="entry name" value="BilAc:Na_symport/Acr3"/>
</dbReference>
<evidence type="ECO:0000256" key="6">
    <source>
        <dbReference type="ARBA" id="ARBA00023136"/>
    </source>
</evidence>
<feature type="transmembrane region" description="Helical" evidence="7">
    <location>
        <begin position="86"/>
        <end position="110"/>
    </location>
</feature>
<evidence type="ECO:0000256" key="7">
    <source>
        <dbReference type="SAM" id="Phobius"/>
    </source>
</evidence>
<organism evidence="8 9">
    <name type="scientific">Rotaria magnacalcarata</name>
    <dbReference type="NCBI Taxonomy" id="392030"/>
    <lineage>
        <taxon>Eukaryota</taxon>
        <taxon>Metazoa</taxon>
        <taxon>Spiralia</taxon>
        <taxon>Gnathifera</taxon>
        <taxon>Rotifera</taxon>
        <taxon>Eurotatoria</taxon>
        <taxon>Bdelloidea</taxon>
        <taxon>Philodinida</taxon>
        <taxon>Philodinidae</taxon>
        <taxon>Rotaria</taxon>
    </lineage>
</organism>
<accession>A0A816TI28</accession>
<evidence type="ECO:0000256" key="4">
    <source>
        <dbReference type="ARBA" id="ARBA00022847"/>
    </source>
</evidence>
<evidence type="ECO:0000256" key="5">
    <source>
        <dbReference type="ARBA" id="ARBA00022989"/>
    </source>
</evidence>
<dbReference type="Gene3D" id="1.20.1530.20">
    <property type="match status" value="1"/>
</dbReference>
<dbReference type="InterPro" id="IPR038770">
    <property type="entry name" value="Na+/solute_symporter_sf"/>
</dbReference>
<dbReference type="GO" id="GO:0016020">
    <property type="term" value="C:membrane"/>
    <property type="evidence" value="ECO:0007669"/>
    <property type="project" value="UniProtKB-SubCell"/>
</dbReference>
<keyword evidence="3 7" id="KW-0812">Transmembrane</keyword>
<protein>
    <submittedName>
        <fullName evidence="8">Uncharacterized protein</fullName>
    </submittedName>
</protein>
<dbReference type="GO" id="GO:0015293">
    <property type="term" value="F:symporter activity"/>
    <property type="evidence" value="ECO:0007669"/>
    <property type="project" value="UniProtKB-KW"/>
</dbReference>
<comment type="similarity">
    <text evidence="2">Belongs to the bile acid:sodium symporter (BASS) (TC 2.A.28) family.</text>
</comment>
<comment type="caution">
    <text evidence="8">The sequence shown here is derived from an EMBL/GenBank/DDBJ whole genome shotgun (WGS) entry which is preliminary data.</text>
</comment>
<comment type="subcellular location">
    <subcellularLocation>
        <location evidence="1">Membrane</location>
        <topology evidence="1">Multi-pass membrane protein</topology>
    </subcellularLocation>
</comment>
<dbReference type="Proteomes" id="UP000663824">
    <property type="component" value="Unassembled WGS sequence"/>
</dbReference>
<reference evidence="8" key="1">
    <citation type="submission" date="2021-02" db="EMBL/GenBank/DDBJ databases">
        <authorList>
            <person name="Nowell W R."/>
        </authorList>
    </citation>
    <scope>NUCLEOTIDE SEQUENCE</scope>
</reference>
<evidence type="ECO:0000313" key="8">
    <source>
        <dbReference type="EMBL" id="CAF2101360.1"/>
    </source>
</evidence>
<feature type="transmembrane region" description="Helical" evidence="7">
    <location>
        <begin position="56"/>
        <end position="80"/>
    </location>
</feature>
<dbReference type="PANTHER" id="PTHR10361">
    <property type="entry name" value="SODIUM-BILE ACID COTRANSPORTER"/>
    <property type="match status" value="1"/>
</dbReference>
<name>A0A816TI28_9BILA</name>
<gene>
    <name evidence="8" type="ORF">MBJ925_LOCUS22327</name>
</gene>
<dbReference type="Pfam" id="PF01758">
    <property type="entry name" value="SBF"/>
    <property type="match status" value="1"/>
</dbReference>
<keyword evidence="5 7" id="KW-1133">Transmembrane helix</keyword>
<keyword evidence="4" id="KW-0769">Symport</keyword>
<evidence type="ECO:0000256" key="2">
    <source>
        <dbReference type="ARBA" id="ARBA00006528"/>
    </source>
</evidence>
<dbReference type="AlphaFoldDB" id="A0A816TI28"/>
<proteinExistence type="inferred from homology"/>